<name>A0A1I7N140_9HYPH</name>
<dbReference type="OrthoDB" id="9801622at2"/>
<evidence type="ECO:0000256" key="4">
    <source>
        <dbReference type="ARBA" id="ARBA00022692"/>
    </source>
</evidence>
<evidence type="ECO:0000256" key="2">
    <source>
        <dbReference type="ARBA" id="ARBA00010792"/>
    </source>
</evidence>
<dbReference type="EMBL" id="FPCH01000001">
    <property type="protein sequence ID" value="SFV28382.1"/>
    <property type="molecule type" value="Genomic_DNA"/>
</dbReference>
<dbReference type="PANTHER" id="PTHR30353">
    <property type="entry name" value="INNER MEMBRANE PROTEIN DEDA-RELATED"/>
    <property type="match status" value="1"/>
</dbReference>
<dbReference type="AlphaFoldDB" id="A0A1I7N140"/>
<evidence type="ECO:0000259" key="8">
    <source>
        <dbReference type="Pfam" id="PF09335"/>
    </source>
</evidence>
<feature type="transmembrane region" description="Helical" evidence="7">
    <location>
        <begin position="150"/>
        <end position="175"/>
    </location>
</feature>
<comment type="similarity">
    <text evidence="2 7">Belongs to the DedA family.</text>
</comment>
<comment type="subcellular location">
    <subcellularLocation>
        <location evidence="1 7">Cell membrane</location>
        <topology evidence="1 7">Multi-pass membrane protein</topology>
    </subcellularLocation>
</comment>
<keyword evidence="4 7" id="KW-0812">Transmembrane</keyword>
<keyword evidence="10" id="KW-1185">Reference proteome</keyword>
<feature type="transmembrane region" description="Helical" evidence="7">
    <location>
        <begin position="63"/>
        <end position="85"/>
    </location>
</feature>
<evidence type="ECO:0000256" key="3">
    <source>
        <dbReference type="ARBA" id="ARBA00022475"/>
    </source>
</evidence>
<keyword evidence="5 7" id="KW-1133">Transmembrane helix</keyword>
<dbReference type="Proteomes" id="UP000199423">
    <property type="component" value="Unassembled WGS sequence"/>
</dbReference>
<sequence>MSVQDFVNAIVEFVKANDDWAVPIAFAVAFLESFCFLSIIWPGTAILIGISALLAKSGVGLDVLWPAIVAASIGGTVGYAVSYWIGRYYKDDIHKLWPFNRKPELVERGEAFFAKWGALGVFFGHFFGPVRAVIPVVAGMYSMPQWQFQLVNVLSAAIWAAGIIAPTYFGLSYFLE</sequence>
<feature type="domain" description="VTT" evidence="8">
    <location>
        <begin position="43"/>
        <end position="164"/>
    </location>
</feature>
<reference evidence="10" key="1">
    <citation type="submission" date="2016-10" db="EMBL/GenBank/DDBJ databases">
        <authorList>
            <person name="Varghese N."/>
            <person name="Submissions S."/>
        </authorList>
    </citation>
    <scope>NUCLEOTIDE SEQUENCE [LARGE SCALE GENOMIC DNA]</scope>
    <source>
        <strain evidence="10">DSM 1565</strain>
    </source>
</reference>
<evidence type="ECO:0000256" key="1">
    <source>
        <dbReference type="ARBA" id="ARBA00004651"/>
    </source>
</evidence>
<accession>A0A1I7N140</accession>
<dbReference type="Pfam" id="PF09335">
    <property type="entry name" value="VTT_dom"/>
    <property type="match status" value="1"/>
</dbReference>
<protein>
    <submittedName>
        <fullName evidence="9">Membrane protein DedA, SNARE-associated domain</fullName>
    </submittedName>
</protein>
<dbReference type="InterPro" id="IPR032816">
    <property type="entry name" value="VTT_dom"/>
</dbReference>
<feature type="transmembrane region" description="Helical" evidence="7">
    <location>
        <begin position="116"/>
        <end position="138"/>
    </location>
</feature>
<evidence type="ECO:0000256" key="5">
    <source>
        <dbReference type="ARBA" id="ARBA00022989"/>
    </source>
</evidence>
<dbReference type="RefSeq" id="WP_092866364.1">
    <property type="nucleotide sequence ID" value="NZ_FPCH01000001.1"/>
</dbReference>
<evidence type="ECO:0000256" key="6">
    <source>
        <dbReference type="ARBA" id="ARBA00023136"/>
    </source>
</evidence>
<feature type="transmembrane region" description="Helical" evidence="7">
    <location>
        <begin position="20"/>
        <end position="51"/>
    </location>
</feature>
<keyword evidence="3 7" id="KW-1003">Cell membrane</keyword>
<gene>
    <name evidence="9" type="ORF">SAMN04488557_0989</name>
</gene>
<dbReference type="InterPro" id="IPR032818">
    <property type="entry name" value="DedA-like"/>
</dbReference>
<dbReference type="PANTHER" id="PTHR30353:SF15">
    <property type="entry name" value="INNER MEMBRANE PROTEIN YABI"/>
    <property type="match status" value="1"/>
</dbReference>
<evidence type="ECO:0000313" key="10">
    <source>
        <dbReference type="Proteomes" id="UP000199423"/>
    </source>
</evidence>
<organism evidence="9 10">
    <name type="scientific">Hyphomicrobium facile</name>
    <dbReference type="NCBI Taxonomy" id="51670"/>
    <lineage>
        <taxon>Bacteria</taxon>
        <taxon>Pseudomonadati</taxon>
        <taxon>Pseudomonadota</taxon>
        <taxon>Alphaproteobacteria</taxon>
        <taxon>Hyphomicrobiales</taxon>
        <taxon>Hyphomicrobiaceae</taxon>
        <taxon>Hyphomicrobium</taxon>
    </lineage>
</organism>
<proteinExistence type="inferred from homology"/>
<keyword evidence="6 7" id="KW-0472">Membrane</keyword>
<dbReference type="STRING" id="51670.SAMN04488557_0989"/>
<evidence type="ECO:0000313" key="9">
    <source>
        <dbReference type="EMBL" id="SFV28382.1"/>
    </source>
</evidence>
<dbReference type="GO" id="GO:0005886">
    <property type="term" value="C:plasma membrane"/>
    <property type="evidence" value="ECO:0007669"/>
    <property type="project" value="UniProtKB-SubCell"/>
</dbReference>
<evidence type="ECO:0000256" key="7">
    <source>
        <dbReference type="RuleBase" id="RU367016"/>
    </source>
</evidence>